<evidence type="ECO:0000313" key="1">
    <source>
        <dbReference type="EMBL" id="MBB5560385.1"/>
    </source>
</evidence>
<gene>
    <name evidence="1" type="ORF">GGI59_002036</name>
</gene>
<comment type="caution">
    <text evidence="1">The sequence shown here is derived from an EMBL/GenBank/DDBJ whole genome shotgun (WGS) entry which is preliminary data.</text>
</comment>
<sequence length="56" mass="6081">MVATIGRSPPRAFQHVGDDFFRAAVAIDVGRIDEGHAGIERGIQRRTPVRLADIAP</sequence>
<organism evidence="1 2">
    <name type="scientific">Rhizobium lentis</name>
    <dbReference type="NCBI Taxonomy" id="1138194"/>
    <lineage>
        <taxon>Bacteria</taxon>
        <taxon>Pseudomonadati</taxon>
        <taxon>Pseudomonadota</taxon>
        <taxon>Alphaproteobacteria</taxon>
        <taxon>Hyphomicrobiales</taxon>
        <taxon>Rhizobiaceae</taxon>
        <taxon>Rhizobium/Agrobacterium group</taxon>
        <taxon>Rhizobium</taxon>
    </lineage>
</organism>
<reference evidence="1 2" key="1">
    <citation type="submission" date="2020-08" db="EMBL/GenBank/DDBJ databases">
        <title>Genomic Encyclopedia of Type Strains, Phase IV (KMG-V): Genome sequencing to study the core and pangenomes of soil and plant-associated prokaryotes.</title>
        <authorList>
            <person name="Whitman W."/>
        </authorList>
    </citation>
    <scope>NUCLEOTIDE SEQUENCE [LARGE SCALE GENOMIC DNA]</scope>
    <source>
        <strain evidence="1 2">SEMIA 4034</strain>
    </source>
</reference>
<proteinExistence type="predicted"/>
<protein>
    <submittedName>
        <fullName evidence="1">Uncharacterized protein</fullName>
    </submittedName>
</protein>
<dbReference type="Proteomes" id="UP000528824">
    <property type="component" value="Unassembled WGS sequence"/>
</dbReference>
<name>A0A7W8UP67_9HYPH</name>
<dbReference type="AlphaFoldDB" id="A0A7W8UP67"/>
<dbReference type="EMBL" id="JACHBC010000003">
    <property type="protein sequence ID" value="MBB5560385.1"/>
    <property type="molecule type" value="Genomic_DNA"/>
</dbReference>
<evidence type="ECO:0000313" key="2">
    <source>
        <dbReference type="Proteomes" id="UP000528824"/>
    </source>
</evidence>
<keyword evidence="2" id="KW-1185">Reference proteome</keyword>
<accession>A0A7W8UP67</accession>